<feature type="compositionally biased region" description="Polar residues" evidence="1">
    <location>
        <begin position="1"/>
        <end position="16"/>
    </location>
</feature>
<dbReference type="EMBL" id="LXQA010637940">
    <property type="protein sequence ID" value="MCI63482.1"/>
    <property type="molecule type" value="Genomic_DNA"/>
</dbReference>
<dbReference type="Proteomes" id="UP000265520">
    <property type="component" value="Unassembled WGS sequence"/>
</dbReference>
<evidence type="ECO:0000313" key="2">
    <source>
        <dbReference type="EMBL" id="MCI63482.1"/>
    </source>
</evidence>
<organism evidence="2 3">
    <name type="scientific">Trifolium medium</name>
    <dbReference type="NCBI Taxonomy" id="97028"/>
    <lineage>
        <taxon>Eukaryota</taxon>
        <taxon>Viridiplantae</taxon>
        <taxon>Streptophyta</taxon>
        <taxon>Embryophyta</taxon>
        <taxon>Tracheophyta</taxon>
        <taxon>Spermatophyta</taxon>
        <taxon>Magnoliopsida</taxon>
        <taxon>eudicotyledons</taxon>
        <taxon>Gunneridae</taxon>
        <taxon>Pentapetalae</taxon>
        <taxon>rosids</taxon>
        <taxon>fabids</taxon>
        <taxon>Fabales</taxon>
        <taxon>Fabaceae</taxon>
        <taxon>Papilionoideae</taxon>
        <taxon>50 kb inversion clade</taxon>
        <taxon>NPAAA clade</taxon>
        <taxon>Hologalegina</taxon>
        <taxon>IRL clade</taxon>
        <taxon>Trifolieae</taxon>
        <taxon>Trifolium</taxon>
    </lineage>
</organism>
<evidence type="ECO:0000256" key="1">
    <source>
        <dbReference type="SAM" id="MobiDB-lite"/>
    </source>
</evidence>
<accession>A0A392TR66</accession>
<sequence>MQKNHAASSPITNHQSPPLPHFSIVAVANNESSRRRRRRRSPGWRLVYIWLSFALFPS</sequence>
<comment type="caution">
    <text evidence="2">The sequence shown here is derived from an EMBL/GenBank/DDBJ whole genome shotgun (WGS) entry which is preliminary data.</text>
</comment>
<reference evidence="2 3" key="1">
    <citation type="journal article" date="2018" name="Front. Plant Sci.">
        <title>Red Clover (Trifolium pratense) and Zigzag Clover (T. medium) - A Picture of Genomic Similarities and Differences.</title>
        <authorList>
            <person name="Dluhosova J."/>
            <person name="Istvanek J."/>
            <person name="Nedelnik J."/>
            <person name="Repkova J."/>
        </authorList>
    </citation>
    <scope>NUCLEOTIDE SEQUENCE [LARGE SCALE GENOMIC DNA]</scope>
    <source>
        <strain evidence="3">cv. 10/8</strain>
        <tissue evidence="2">Leaf</tissue>
    </source>
</reference>
<dbReference type="AlphaFoldDB" id="A0A392TR66"/>
<proteinExistence type="predicted"/>
<feature type="region of interest" description="Disordered" evidence="1">
    <location>
        <begin position="1"/>
        <end position="40"/>
    </location>
</feature>
<evidence type="ECO:0000313" key="3">
    <source>
        <dbReference type="Proteomes" id="UP000265520"/>
    </source>
</evidence>
<keyword evidence="3" id="KW-1185">Reference proteome</keyword>
<name>A0A392TR66_9FABA</name>
<protein>
    <submittedName>
        <fullName evidence="2">Uncharacterized protein</fullName>
    </submittedName>
</protein>